<evidence type="ECO:0000313" key="10">
    <source>
        <dbReference type="EMBL" id="KAF5356906.1"/>
    </source>
</evidence>
<organism evidence="10 11">
    <name type="scientific">Leucocoprinus leucothites</name>
    <dbReference type="NCBI Taxonomy" id="201217"/>
    <lineage>
        <taxon>Eukaryota</taxon>
        <taxon>Fungi</taxon>
        <taxon>Dikarya</taxon>
        <taxon>Basidiomycota</taxon>
        <taxon>Agaricomycotina</taxon>
        <taxon>Agaricomycetes</taxon>
        <taxon>Agaricomycetidae</taxon>
        <taxon>Agaricales</taxon>
        <taxon>Agaricineae</taxon>
        <taxon>Agaricaceae</taxon>
        <taxon>Leucocoprinus</taxon>
    </lineage>
</organism>
<dbReference type="EMBL" id="JAACJO010000006">
    <property type="protein sequence ID" value="KAF5356906.1"/>
    <property type="molecule type" value="Genomic_DNA"/>
</dbReference>
<comment type="catalytic activity">
    <reaction evidence="6">
        <text>arsenic triglutathione + [thioredoxin]-dithiol + S-adenosyl-L-methionine + 2 H2O = methylarsonous acid + [thioredoxin]-disulfide + 3 glutathione + S-adenosyl-L-homocysteine + H(+)</text>
        <dbReference type="Rhea" id="RHEA:69460"/>
        <dbReference type="Rhea" id="RHEA-COMP:10698"/>
        <dbReference type="Rhea" id="RHEA-COMP:10700"/>
        <dbReference type="ChEBI" id="CHEBI:15377"/>
        <dbReference type="ChEBI" id="CHEBI:15378"/>
        <dbReference type="ChEBI" id="CHEBI:17826"/>
        <dbReference type="ChEBI" id="CHEBI:29950"/>
        <dbReference type="ChEBI" id="CHEBI:50058"/>
        <dbReference type="ChEBI" id="CHEBI:57856"/>
        <dbReference type="ChEBI" id="CHEBI:57925"/>
        <dbReference type="ChEBI" id="CHEBI:59789"/>
        <dbReference type="ChEBI" id="CHEBI:183640"/>
        <dbReference type="EC" id="2.1.1.137"/>
    </reaction>
</comment>
<evidence type="ECO:0000256" key="6">
    <source>
        <dbReference type="ARBA" id="ARBA00047941"/>
    </source>
</evidence>
<evidence type="ECO:0000256" key="4">
    <source>
        <dbReference type="ARBA" id="ARBA00034521"/>
    </source>
</evidence>
<comment type="catalytic activity">
    <reaction evidence="7">
        <text>arsenic triglutathione + 2 [thioredoxin]-dithiol + 2 S-adenosyl-L-methionine + H2O = dimethylarsinous acid + 2 [thioredoxin]-disulfide + 3 glutathione + 2 S-adenosyl-L-homocysteine + 2 H(+)</text>
        <dbReference type="Rhea" id="RHEA:69464"/>
        <dbReference type="Rhea" id="RHEA-COMP:10698"/>
        <dbReference type="Rhea" id="RHEA-COMP:10700"/>
        <dbReference type="ChEBI" id="CHEBI:15377"/>
        <dbReference type="ChEBI" id="CHEBI:15378"/>
        <dbReference type="ChEBI" id="CHEBI:23808"/>
        <dbReference type="ChEBI" id="CHEBI:29950"/>
        <dbReference type="ChEBI" id="CHEBI:50058"/>
        <dbReference type="ChEBI" id="CHEBI:57856"/>
        <dbReference type="ChEBI" id="CHEBI:57925"/>
        <dbReference type="ChEBI" id="CHEBI:59789"/>
        <dbReference type="ChEBI" id="CHEBI:183640"/>
        <dbReference type="EC" id="2.1.1.137"/>
    </reaction>
</comment>
<reference evidence="10 11" key="1">
    <citation type="journal article" date="2020" name="ISME J.">
        <title>Uncovering the hidden diversity of litter-decomposition mechanisms in mushroom-forming fungi.</title>
        <authorList>
            <person name="Floudas D."/>
            <person name="Bentzer J."/>
            <person name="Ahren D."/>
            <person name="Johansson T."/>
            <person name="Persson P."/>
            <person name="Tunlid A."/>
        </authorList>
    </citation>
    <scope>NUCLEOTIDE SEQUENCE [LARGE SCALE GENOMIC DNA]</scope>
    <source>
        <strain evidence="10 11">CBS 146.42</strain>
    </source>
</reference>
<evidence type="ECO:0000256" key="3">
    <source>
        <dbReference type="ARBA" id="ARBA00034487"/>
    </source>
</evidence>
<protein>
    <recommendedName>
        <fullName evidence="5">Arsenite methyltransferase</fullName>
        <ecNumber evidence="4">2.1.1.137</ecNumber>
    </recommendedName>
</protein>
<dbReference type="Gene3D" id="3.40.50.150">
    <property type="entry name" value="Vaccinia Virus protein VP39"/>
    <property type="match status" value="1"/>
</dbReference>
<dbReference type="InterPro" id="IPR025714">
    <property type="entry name" value="Methyltranfer_dom"/>
</dbReference>
<dbReference type="InterPro" id="IPR001763">
    <property type="entry name" value="Rhodanese-like_dom"/>
</dbReference>
<dbReference type="InterPro" id="IPR026669">
    <property type="entry name" value="Arsenite_MeTrfase-like"/>
</dbReference>
<name>A0A8H5G240_9AGAR</name>
<keyword evidence="11" id="KW-1185">Reference proteome</keyword>
<dbReference type="SMART" id="SM00450">
    <property type="entry name" value="RHOD"/>
    <property type="match status" value="1"/>
</dbReference>
<comment type="similarity">
    <text evidence="3">Belongs to the methyltransferase superfamily. Arsenite methyltransferase family.</text>
</comment>
<dbReference type="Pfam" id="PF13847">
    <property type="entry name" value="Methyltransf_31"/>
    <property type="match status" value="1"/>
</dbReference>
<sequence length="425" mass="45511">MTTAQDITQLVDAVYSERARSGINPSSSGAASSAGYTTEQLSSVPEGANLGLGCGCPVPTAGLQKGEVVLDLGSGGGLDALLAADQVGPTGAVVGLDGSEDMIALARRNAKSKGLKPPHVAFARALLTEELPIESSAVDCVLSNCVLNLVPGEGKAAILKEIFRVLKPGGRIHLADVVAIREMPNNVKNDMSNYVNCISGAMPREEYQSLLEAAGFTEISLINLEKDLTACWPRPMQIEPQSSAGGNKSCCSAQQSDTGFSLDPNEFVSSYQISARRPREPAVPVSPTVLKNWWYAYPEVRSTPDAFTAEEVAAFIRDPTKTSKDFTVIDVRRNDHAGGHVRGSLQCPAQSFYDDAPGYFEKFKDSENVIFYCQSSNGRGPRCAGWYQDYLNSVGHTSSKAYVMAGGIKGWMSRFKGEEGLVDYD</sequence>
<keyword evidence="2" id="KW-0949">S-adenosyl-L-methionine</keyword>
<dbReference type="Gene3D" id="3.40.250.10">
    <property type="entry name" value="Rhodanese-like domain"/>
    <property type="match status" value="1"/>
</dbReference>
<dbReference type="InterPro" id="IPR029063">
    <property type="entry name" value="SAM-dependent_MTases_sf"/>
</dbReference>
<evidence type="ECO:0000313" key="11">
    <source>
        <dbReference type="Proteomes" id="UP000559027"/>
    </source>
</evidence>
<dbReference type="PANTHER" id="PTHR43675:SF8">
    <property type="entry name" value="ARSENITE METHYLTRANSFERASE"/>
    <property type="match status" value="1"/>
</dbReference>
<evidence type="ECO:0000256" key="5">
    <source>
        <dbReference type="ARBA" id="ARBA00034545"/>
    </source>
</evidence>
<dbReference type="OrthoDB" id="8300214at2759"/>
<dbReference type="EC" id="2.1.1.137" evidence="4"/>
<dbReference type="PROSITE" id="PS50206">
    <property type="entry name" value="RHODANESE_3"/>
    <property type="match status" value="1"/>
</dbReference>
<evidence type="ECO:0000256" key="2">
    <source>
        <dbReference type="ARBA" id="ARBA00022691"/>
    </source>
</evidence>
<gene>
    <name evidence="10" type="ORF">D9756_006872</name>
</gene>
<dbReference type="Pfam" id="PF00581">
    <property type="entry name" value="Rhodanese"/>
    <property type="match status" value="1"/>
</dbReference>
<dbReference type="SUPFAM" id="SSF53335">
    <property type="entry name" value="S-adenosyl-L-methionine-dependent methyltransferases"/>
    <property type="match status" value="1"/>
</dbReference>
<dbReference type="AlphaFoldDB" id="A0A8H5G240"/>
<evidence type="ECO:0000256" key="1">
    <source>
        <dbReference type="ARBA" id="ARBA00022679"/>
    </source>
</evidence>
<evidence type="ECO:0000256" key="8">
    <source>
        <dbReference type="ARBA" id="ARBA00048428"/>
    </source>
</evidence>
<dbReference type="CDD" id="cd02440">
    <property type="entry name" value="AdoMet_MTases"/>
    <property type="match status" value="1"/>
</dbReference>
<keyword evidence="1" id="KW-0808">Transferase</keyword>
<accession>A0A8H5G240</accession>
<proteinExistence type="inferred from homology"/>
<comment type="catalytic activity">
    <reaction evidence="8">
        <text>arsenic triglutathione + 3 [thioredoxin]-dithiol + 3 S-adenosyl-L-methionine = trimethylarsine + 3 [thioredoxin]-disulfide + 3 glutathione + 3 S-adenosyl-L-homocysteine + 3 H(+)</text>
        <dbReference type="Rhea" id="RHEA:69432"/>
        <dbReference type="Rhea" id="RHEA-COMP:10698"/>
        <dbReference type="Rhea" id="RHEA-COMP:10700"/>
        <dbReference type="ChEBI" id="CHEBI:15378"/>
        <dbReference type="ChEBI" id="CHEBI:27130"/>
        <dbReference type="ChEBI" id="CHEBI:29950"/>
        <dbReference type="ChEBI" id="CHEBI:50058"/>
        <dbReference type="ChEBI" id="CHEBI:57856"/>
        <dbReference type="ChEBI" id="CHEBI:57925"/>
        <dbReference type="ChEBI" id="CHEBI:59789"/>
        <dbReference type="ChEBI" id="CHEBI:183640"/>
        <dbReference type="EC" id="2.1.1.137"/>
    </reaction>
</comment>
<evidence type="ECO:0000256" key="7">
    <source>
        <dbReference type="ARBA" id="ARBA00047943"/>
    </source>
</evidence>
<dbReference type="GO" id="GO:0030791">
    <property type="term" value="F:arsenite methyltransferase activity"/>
    <property type="evidence" value="ECO:0007669"/>
    <property type="project" value="UniProtKB-EC"/>
</dbReference>
<dbReference type="SUPFAM" id="SSF52821">
    <property type="entry name" value="Rhodanese/Cell cycle control phosphatase"/>
    <property type="match status" value="1"/>
</dbReference>
<evidence type="ECO:0000259" key="9">
    <source>
        <dbReference type="PROSITE" id="PS50206"/>
    </source>
</evidence>
<dbReference type="Proteomes" id="UP000559027">
    <property type="component" value="Unassembled WGS sequence"/>
</dbReference>
<comment type="caution">
    <text evidence="10">The sequence shown here is derived from an EMBL/GenBank/DDBJ whole genome shotgun (WGS) entry which is preliminary data.</text>
</comment>
<dbReference type="InterPro" id="IPR036873">
    <property type="entry name" value="Rhodanese-like_dom_sf"/>
</dbReference>
<dbReference type="PANTHER" id="PTHR43675">
    <property type="entry name" value="ARSENITE METHYLTRANSFERASE"/>
    <property type="match status" value="1"/>
</dbReference>
<feature type="domain" description="Rhodanese" evidence="9">
    <location>
        <begin position="322"/>
        <end position="420"/>
    </location>
</feature>